<dbReference type="InterPro" id="IPR005719">
    <property type="entry name" value="Dihydroorotate_DH_2"/>
</dbReference>
<dbReference type="InterPro" id="IPR001295">
    <property type="entry name" value="Dihydroorotate_DH_CS"/>
</dbReference>
<evidence type="ECO:0000256" key="6">
    <source>
        <dbReference type="ARBA" id="ARBA00017599"/>
    </source>
</evidence>
<proteinExistence type="inferred from homology"/>
<evidence type="ECO:0000256" key="9">
    <source>
        <dbReference type="ARBA" id="ARBA00023002"/>
    </source>
</evidence>
<dbReference type="Proteomes" id="UP001174909">
    <property type="component" value="Unassembled WGS sequence"/>
</dbReference>
<evidence type="ECO:0000313" key="14">
    <source>
        <dbReference type="Proteomes" id="UP001174909"/>
    </source>
</evidence>
<dbReference type="Gene3D" id="3.20.20.70">
    <property type="entry name" value="Aldolase class I"/>
    <property type="match status" value="1"/>
</dbReference>
<comment type="pathway">
    <text evidence="3">Pyrimidine metabolism; UMP biosynthesis via de novo pathway; orotate from (S)-dihydroorotate (quinone route): step 1/1.</text>
</comment>
<evidence type="ECO:0000256" key="8">
    <source>
        <dbReference type="ARBA" id="ARBA00022643"/>
    </source>
</evidence>
<dbReference type="EMBL" id="CASHTH010002633">
    <property type="protein sequence ID" value="CAI8032920.1"/>
    <property type="molecule type" value="Genomic_DNA"/>
</dbReference>
<dbReference type="GO" id="GO:0106430">
    <property type="term" value="F:dihydroorotate dehydrogenase (quinone) activity"/>
    <property type="evidence" value="ECO:0007669"/>
    <property type="project" value="UniProtKB-EC"/>
</dbReference>
<feature type="domain" description="Dihydroorotate dehydrogenase catalytic" evidence="12">
    <location>
        <begin position="37"/>
        <end position="212"/>
    </location>
</feature>
<dbReference type="GO" id="GO:0009220">
    <property type="term" value="P:pyrimidine ribonucleotide biosynthetic process"/>
    <property type="evidence" value="ECO:0007669"/>
    <property type="project" value="TreeGrafter"/>
</dbReference>
<organism evidence="13 14">
    <name type="scientific">Geodia barretti</name>
    <name type="common">Barrett's horny sponge</name>
    <dbReference type="NCBI Taxonomy" id="519541"/>
    <lineage>
        <taxon>Eukaryota</taxon>
        <taxon>Metazoa</taxon>
        <taxon>Porifera</taxon>
        <taxon>Demospongiae</taxon>
        <taxon>Heteroscleromorpha</taxon>
        <taxon>Tetractinellida</taxon>
        <taxon>Astrophorina</taxon>
        <taxon>Geodiidae</taxon>
        <taxon>Geodia</taxon>
    </lineage>
</organism>
<dbReference type="GO" id="GO:0006207">
    <property type="term" value="P:'de novo' pyrimidine nucleobase biosynthetic process"/>
    <property type="evidence" value="ECO:0007669"/>
    <property type="project" value="InterPro"/>
</dbReference>
<dbReference type="CDD" id="cd04738">
    <property type="entry name" value="DHOD_2_like"/>
    <property type="match status" value="1"/>
</dbReference>
<evidence type="ECO:0000256" key="10">
    <source>
        <dbReference type="ARBA" id="ARBA00023136"/>
    </source>
</evidence>
<name>A0AA35WZX2_GEOBA</name>
<evidence type="ECO:0000256" key="2">
    <source>
        <dbReference type="ARBA" id="ARBA00004370"/>
    </source>
</evidence>
<dbReference type="Pfam" id="PF01180">
    <property type="entry name" value="DHO_dh"/>
    <property type="match status" value="1"/>
</dbReference>
<evidence type="ECO:0000259" key="12">
    <source>
        <dbReference type="Pfam" id="PF01180"/>
    </source>
</evidence>
<reference evidence="13" key="1">
    <citation type="submission" date="2023-03" db="EMBL/GenBank/DDBJ databases">
        <authorList>
            <person name="Steffen K."/>
            <person name="Cardenas P."/>
        </authorList>
    </citation>
    <scope>NUCLEOTIDE SEQUENCE</scope>
</reference>
<protein>
    <recommendedName>
        <fullName evidence="6">Dihydroorotate dehydrogenase (quinone), mitochondrial</fullName>
        <ecNumber evidence="5">1.3.5.2</ecNumber>
    </recommendedName>
</protein>
<dbReference type="InterPro" id="IPR013785">
    <property type="entry name" value="Aldolase_TIM"/>
</dbReference>
<evidence type="ECO:0000256" key="3">
    <source>
        <dbReference type="ARBA" id="ARBA00005161"/>
    </source>
</evidence>
<dbReference type="PANTHER" id="PTHR48109:SF4">
    <property type="entry name" value="DIHYDROOROTATE DEHYDROGENASE (QUINONE), MITOCHONDRIAL"/>
    <property type="match status" value="1"/>
</dbReference>
<dbReference type="PANTHER" id="PTHR48109">
    <property type="entry name" value="DIHYDROOROTATE DEHYDROGENASE (QUINONE), MITOCHONDRIAL-RELATED"/>
    <property type="match status" value="1"/>
</dbReference>
<dbReference type="PROSITE" id="PS00911">
    <property type="entry name" value="DHODEHASE_1"/>
    <property type="match status" value="1"/>
</dbReference>
<dbReference type="SUPFAM" id="SSF51395">
    <property type="entry name" value="FMN-linked oxidoreductases"/>
    <property type="match status" value="1"/>
</dbReference>
<evidence type="ECO:0000256" key="5">
    <source>
        <dbReference type="ARBA" id="ARBA00012791"/>
    </source>
</evidence>
<dbReference type="NCBIfam" id="TIGR01036">
    <property type="entry name" value="pyrD_sub2"/>
    <property type="match status" value="1"/>
</dbReference>
<dbReference type="InterPro" id="IPR005720">
    <property type="entry name" value="Dihydroorotate_DH_cat"/>
</dbReference>
<evidence type="ECO:0000256" key="11">
    <source>
        <dbReference type="ARBA" id="ARBA00048639"/>
    </source>
</evidence>
<accession>A0AA35WZX2</accession>
<comment type="subcellular location">
    <subcellularLocation>
        <location evidence="2">Membrane</location>
    </subcellularLocation>
</comment>
<dbReference type="GO" id="GO:0005743">
    <property type="term" value="C:mitochondrial inner membrane"/>
    <property type="evidence" value="ECO:0007669"/>
    <property type="project" value="TreeGrafter"/>
</dbReference>
<keyword evidence="10" id="KW-0472">Membrane</keyword>
<keyword evidence="9" id="KW-0560">Oxidoreductase</keyword>
<keyword evidence="14" id="KW-1185">Reference proteome</keyword>
<gene>
    <name evidence="13" type="ORF">GBAR_LOCUS18575</name>
</gene>
<comment type="catalytic activity">
    <reaction evidence="11">
        <text>(S)-dihydroorotate + a quinone = orotate + a quinol</text>
        <dbReference type="Rhea" id="RHEA:30187"/>
        <dbReference type="ChEBI" id="CHEBI:24646"/>
        <dbReference type="ChEBI" id="CHEBI:30839"/>
        <dbReference type="ChEBI" id="CHEBI:30864"/>
        <dbReference type="ChEBI" id="CHEBI:132124"/>
        <dbReference type="EC" id="1.3.5.2"/>
    </reaction>
</comment>
<dbReference type="InterPro" id="IPR050074">
    <property type="entry name" value="DHO_dehydrogenase"/>
</dbReference>
<comment type="caution">
    <text evidence="13">The sequence shown here is derived from an EMBL/GenBank/DDBJ whole genome shotgun (WGS) entry which is preliminary data.</text>
</comment>
<keyword evidence="7" id="KW-0285">Flavoprotein</keyword>
<comment type="cofactor">
    <cofactor evidence="1">
        <name>FMN</name>
        <dbReference type="ChEBI" id="CHEBI:58210"/>
    </cofactor>
</comment>
<evidence type="ECO:0000256" key="1">
    <source>
        <dbReference type="ARBA" id="ARBA00001917"/>
    </source>
</evidence>
<comment type="similarity">
    <text evidence="4">Belongs to the dihydroorotate dehydrogenase family. Type 2 subfamily.</text>
</comment>
<keyword evidence="8" id="KW-0288">FMN</keyword>
<dbReference type="EC" id="1.3.5.2" evidence="5"/>
<evidence type="ECO:0000256" key="7">
    <source>
        <dbReference type="ARBA" id="ARBA00022630"/>
    </source>
</evidence>
<evidence type="ECO:0000313" key="13">
    <source>
        <dbReference type="EMBL" id="CAI8032920.1"/>
    </source>
</evidence>
<evidence type="ECO:0000256" key="4">
    <source>
        <dbReference type="ARBA" id="ARBA00005359"/>
    </source>
</evidence>
<dbReference type="AlphaFoldDB" id="A0AA35WZX2"/>
<sequence length="213" mass="23431">MPLLSRLDPETAHLAAVYVAAKGMAPRDLNKDPQILGVHSLGKRFSNPIGLAAGFDKHAEAYRGMLGMGFGFVEIGSVTPEPQEGNQRPRLFRLPEDHAVINRYGFNSHGHSVVRSRLESWPSRRAKYPGKQLGVSLGKNKTSPVAEEDYAEGIRSLGEYADYLVVNVSSPNTPGLRSLQAKEQLAHLLDSVIAERDQLPEERRPLLLVKISS</sequence>